<dbReference type="InterPro" id="IPR006311">
    <property type="entry name" value="TAT_signal"/>
</dbReference>
<dbReference type="Pfam" id="PF01464">
    <property type="entry name" value="SLT"/>
    <property type="match status" value="1"/>
</dbReference>
<dbReference type="Proteomes" id="UP000034081">
    <property type="component" value="Unassembled WGS sequence"/>
</dbReference>
<feature type="domain" description="Transglycosylase SLT" evidence="1">
    <location>
        <begin position="68"/>
        <end position="157"/>
    </location>
</feature>
<dbReference type="PANTHER" id="PTHR37423:SF2">
    <property type="entry name" value="MEMBRANE-BOUND LYTIC MUREIN TRANSGLYCOSYLASE C"/>
    <property type="match status" value="1"/>
</dbReference>
<dbReference type="Gene3D" id="1.10.530.10">
    <property type="match status" value="1"/>
</dbReference>
<name>A0A0G0NHI0_9BACT</name>
<dbReference type="SUPFAM" id="SSF53955">
    <property type="entry name" value="Lysozyme-like"/>
    <property type="match status" value="1"/>
</dbReference>
<proteinExistence type="predicted"/>
<gene>
    <name evidence="2" type="ORF">UT08_C0007G0022</name>
</gene>
<dbReference type="InterPro" id="IPR019546">
    <property type="entry name" value="TAT_signal_bac_arc"/>
</dbReference>
<dbReference type="EMBL" id="LBVL01000007">
    <property type="protein sequence ID" value="KKQ85349.1"/>
    <property type="molecule type" value="Genomic_DNA"/>
</dbReference>
<accession>A0A0G0NHI0</accession>
<comment type="caution">
    <text evidence="2">The sequence shown here is derived from an EMBL/GenBank/DDBJ whole genome shotgun (WGS) entry which is preliminary data.</text>
</comment>
<sequence>MTNSGNIIIIPYINYMPERLNRRDFLKVSGASIAAALLSEFLAACAEFEAGNNLVWMPPVLDYYHGIIKREADLYGINPSIIPIMFLIESGFYSLADSGVAKGLGQITESTGKIIAERMGLGKYDLFNPETNIMMSTFWLSELLKEHKNIDDAVCAYYTTNYKRCGEYNNWVLPMYDDRNRIKSAAFDNWLGVKKGGDLALAFQEQNSWGVLDISFSDWLYNRNGQNNSPGTMSNSNCRTVTKDTLPHLIHAKDTFDVENDRKDPYSVISGDNSSSVWRERLDDPARAIFCDNFNK</sequence>
<evidence type="ECO:0000313" key="2">
    <source>
        <dbReference type="EMBL" id="KKQ85349.1"/>
    </source>
</evidence>
<evidence type="ECO:0000313" key="3">
    <source>
        <dbReference type="Proteomes" id="UP000034081"/>
    </source>
</evidence>
<organism evidence="2 3">
    <name type="scientific">Candidatus Woesebacteria bacterium GW2011_GWB1_38_8</name>
    <dbReference type="NCBI Taxonomy" id="1618570"/>
    <lineage>
        <taxon>Bacteria</taxon>
        <taxon>Candidatus Woeseibacteriota</taxon>
    </lineage>
</organism>
<dbReference type="Pfam" id="PF10518">
    <property type="entry name" value="TAT_signal"/>
    <property type="match status" value="1"/>
</dbReference>
<protein>
    <submittedName>
        <fullName evidence="2">Lytic transglycosylase catalytic</fullName>
    </submittedName>
</protein>
<dbReference type="STRING" id="1618570.UT08_C0007G0022"/>
<dbReference type="PROSITE" id="PS51318">
    <property type="entry name" value="TAT"/>
    <property type="match status" value="1"/>
</dbReference>
<dbReference type="PANTHER" id="PTHR37423">
    <property type="entry name" value="SOLUBLE LYTIC MUREIN TRANSGLYCOSYLASE-RELATED"/>
    <property type="match status" value="1"/>
</dbReference>
<reference evidence="2 3" key="1">
    <citation type="journal article" date="2015" name="Nature">
        <title>rRNA introns, odd ribosomes, and small enigmatic genomes across a large radiation of phyla.</title>
        <authorList>
            <person name="Brown C.T."/>
            <person name="Hug L.A."/>
            <person name="Thomas B.C."/>
            <person name="Sharon I."/>
            <person name="Castelle C.J."/>
            <person name="Singh A."/>
            <person name="Wilkins M.J."/>
            <person name="Williams K.H."/>
            <person name="Banfield J.F."/>
        </authorList>
    </citation>
    <scope>NUCLEOTIDE SEQUENCE [LARGE SCALE GENOMIC DNA]</scope>
</reference>
<dbReference type="AlphaFoldDB" id="A0A0G0NHI0"/>
<evidence type="ECO:0000259" key="1">
    <source>
        <dbReference type="Pfam" id="PF01464"/>
    </source>
</evidence>
<dbReference type="InterPro" id="IPR008258">
    <property type="entry name" value="Transglycosylase_SLT_dom_1"/>
</dbReference>
<dbReference type="InterPro" id="IPR023346">
    <property type="entry name" value="Lysozyme-like_dom_sf"/>
</dbReference>